<name>A0ABM0ZQ38_ECHTE</name>
<reference evidence="2" key="1">
    <citation type="submission" date="2025-08" db="UniProtKB">
        <authorList>
            <consortium name="RefSeq"/>
        </authorList>
    </citation>
    <scope>IDENTIFICATION</scope>
</reference>
<evidence type="ECO:0000313" key="2">
    <source>
        <dbReference type="RefSeq" id="XP_012859761.1"/>
    </source>
</evidence>
<organism evidence="1 2">
    <name type="scientific">Echinops telfairi</name>
    <name type="common">Lesser hedgehog tenrec</name>
    <dbReference type="NCBI Taxonomy" id="9371"/>
    <lineage>
        <taxon>Eukaryota</taxon>
        <taxon>Metazoa</taxon>
        <taxon>Chordata</taxon>
        <taxon>Craniata</taxon>
        <taxon>Vertebrata</taxon>
        <taxon>Euteleostomi</taxon>
        <taxon>Mammalia</taxon>
        <taxon>Eutheria</taxon>
        <taxon>Afrotheria</taxon>
        <taxon>Tenrecidae</taxon>
        <taxon>Tenrecinae</taxon>
        <taxon>Echinops</taxon>
    </lineage>
</organism>
<accession>A0ABM0ZQ38</accession>
<dbReference type="Proteomes" id="UP000694863">
    <property type="component" value="Unplaced"/>
</dbReference>
<evidence type="ECO:0000313" key="1">
    <source>
        <dbReference type="Proteomes" id="UP000694863"/>
    </source>
</evidence>
<dbReference type="InterPro" id="IPR031389">
    <property type="entry name" value="RBIS"/>
</dbReference>
<gene>
    <name evidence="2" type="primary">LOC101645560</name>
</gene>
<proteinExistence type="predicted"/>
<dbReference type="Pfam" id="PF15679">
    <property type="entry name" value="DUF4665"/>
    <property type="match status" value="1"/>
</dbReference>
<dbReference type="GeneID" id="101645560"/>
<dbReference type="RefSeq" id="XP_012859761.1">
    <property type="nucleotide sequence ID" value="XM_013004307.1"/>
</dbReference>
<protein>
    <submittedName>
        <fullName evidence="2">Ribosomal biogenesis factor-like</fullName>
    </submittedName>
</protein>
<dbReference type="PANTHER" id="PTHR35544:SF3">
    <property type="entry name" value="RIBOSOMAL BIOGENESIS FACTOR"/>
    <property type="match status" value="1"/>
</dbReference>
<dbReference type="PANTHER" id="PTHR35544">
    <property type="entry name" value="RIBOSOMAL BIOGENESIS FACTOR"/>
    <property type="match status" value="1"/>
</dbReference>
<sequence length="123" mass="13872">MADPDNGIPWVLTSWTRAPKTEAKNKLRGQKARNVFRIASHRNLKYKIKAKSVSTNLRKINNVNDENSEGVNKVFLNIQEEPTHFSKGLALEHLQKQLVPQQHQENGSVNAAEATSLVAQLYI</sequence>
<keyword evidence="1" id="KW-1185">Reference proteome</keyword>